<keyword evidence="1" id="KW-1015">Disulfide bond</keyword>
<dbReference type="GeneTree" id="ENSGT00940000168990"/>
<sequence>MRLNFSTSWIFRGWIACLLVTFYNADSKSLQCDDKHYLKGSRCCKKCQPGHYVYSHCTDSLQTICFKCNNDEYQPDWNEEKVCFKQKFCDEGEYLRFYTEEPCRCYPGFQCSSINCEYCEKIPTCPPGEGLQPTNHKIVFLTDVFVSSSWVIVSVLSVITVLCLLILLLFCYKDKMKLLSEMTGKEVVEGKMAMEEQSKGSGEPEEVSEEEKEVVSVSRLLAGSCICVIPIREPLEVGENEDCSKAVSPGTLGSCSCRWLDGERDGDGSGKEDKNDNKRADKSEEKGDGNLKKVILSSSETGVAPLVSLSPPLLHTSSLSSQDILTVSSPSVFLFYLGQVSGNHNTTFISSGQVMNFSGDVIVVCVSQTSHGSDEVGQDDGFGNPVQEEASETAPFFQSSLRSQGNSITHCTLQDETLPVQEVMVERSLGK</sequence>
<feature type="disulfide bond" evidence="1">
    <location>
        <begin position="44"/>
        <end position="57"/>
    </location>
</feature>
<dbReference type="PANTHER" id="PTHR47134:SF1">
    <property type="entry name" value="TUMOR NECROSIS FACTOR RECEPTOR SUPERFAMILY MEMBER 11A"/>
    <property type="match status" value="1"/>
</dbReference>
<organism evidence="6 7">
    <name type="scientific">Amphilophus citrinellus</name>
    <name type="common">Midas cichlid</name>
    <name type="synonym">Cichlasoma citrinellum</name>
    <dbReference type="NCBI Taxonomy" id="61819"/>
    <lineage>
        <taxon>Eukaryota</taxon>
        <taxon>Metazoa</taxon>
        <taxon>Chordata</taxon>
        <taxon>Craniata</taxon>
        <taxon>Vertebrata</taxon>
        <taxon>Euteleostomi</taxon>
        <taxon>Actinopterygii</taxon>
        <taxon>Neopterygii</taxon>
        <taxon>Teleostei</taxon>
        <taxon>Neoteleostei</taxon>
        <taxon>Acanthomorphata</taxon>
        <taxon>Ovalentaria</taxon>
        <taxon>Cichlomorphae</taxon>
        <taxon>Cichliformes</taxon>
        <taxon>Cichlidae</taxon>
        <taxon>New World cichlids</taxon>
        <taxon>Cichlasomatinae</taxon>
        <taxon>Heroini</taxon>
        <taxon>Amphilophus</taxon>
    </lineage>
</organism>
<feature type="compositionally biased region" description="Basic and acidic residues" evidence="2">
    <location>
        <begin position="265"/>
        <end position="291"/>
    </location>
</feature>
<dbReference type="AlphaFoldDB" id="A0A3Q0QTQ1"/>
<dbReference type="InterPro" id="IPR001368">
    <property type="entry name" value="TNFR/NGFR_Cys_rich_reg"/>
</dbReference>
<feature type="chain" id="PRO_5018629623" evidence="4">
    <location>
        <begin position="26"/>
        <end position="431"/>
    </location>
</feature>
<comment type="caution">
    <text evidence="1">Lacks conserved residue(s) required for the propagation of feature annotation.</text>
</comment>
<dbReference type="SMART" id="SM00208">
    <property type="entry name" value="TNFR"/>
    <property type="match status" value="1"/>
</dbReference>
<keyword evidence="4" id="KW-0732">Signal</keyword>
<feature type="domain" description="TNFR-Cys" evidence="5">
    <location>
        <begin position="31"/>
        <end position="65"/>
    </location>
</feature>
<dbReference type="OMA" id="MRWIFRG"/>
<protein>
    <submittedName>
        <fullName evidence="6">Tumor necrosis factor receptor superfamily, member 11a, NFKB activator</fullName>
    </submittedName>
</protein>
<keyword evidence="3" id="KW-0812">Transmembrane</keyword>
<dbReference type="GO" id="GO:0045780">
    <property type="term" value="P:positive regulation of bone resorption"/>
    <property type="evidence" value="ECO:0007669"/>
    <property type="project" value="TreeGrafter"/>
</dbReference>
<feature type="transmembrane region" description="Helical" evidence="3">
    <location>
        <begin position="150"/>
        <end position="172"/>
    </location>
</feature>
<evidence type="ECO:0000256" key="2">
    <source>
        <dbReference type="SAM" id="MobiDB-lite"/>
    </source>
</evidence>
<dbReference type="PROSITE" id="PS00652">
    <property type="entry name" value="TNFR_NGFR_1"/>
    <property type="match status" value="1"/>
</dbReference>
<evidence type="ECO:0000313" key="7">
    <source>
        <dbReference type="Proteomes" id="UP000261340"/>
    </source>
</evidence>
<dbReference type="PROSITE" id="PS50050">
    <property type="entry name" value="TNFR_NGFR_2"/>
    <property type="match status" value="1"/>
</dbReference>
<dbReference type="GO" id="GO:0019955">
    <property type="term" value="F:cytokine binding"/>
    <property type="evidence" value="ECO:0007669"/>
    <property type="project" value="TreeGrafter"/>
</dbReference>
<evidence type="ECO:0000256" key="3">
    <source>
        <dbReference type="SAM" id="Phobius"/>
    </source>
</evidence>
<dbReference type="Gene3D" id="2.10.50.10">
    <property type="entry name" value="Tumor Necrosis Factor Receptor, subunit A, domain 2"/>
    <property type="match status" value="1"/>
</dbReference>
<dbReference type="GO" id="GO:0001503">
    <property type="term" value="P:ossification"/>
    <property type="evidence" value="ECO:0007669"/>
    <property type="project" value="TreeGrafter"/>
</dbReference>
<feature type="repeat" description="TNFR-Cys" evidence="1">
    <location>
        <begin position="31"/>
        <end position="65"/>
    </location>
</feature>
<dbReference type="GO" id="GO:0070555">
    <property type="term" value="P:response to interleukin-1"/>
    <property type="evidence" value="ECO:0007669"/>
    <property type="project" value="TreeGrafter"/>
</dbReference>
<evidence type="ECO:0000256" key="4">
    <source>
        <dbReference type="SAM" id="SignalP"/>
    </source>
</evidence>
<evidence type="ECO:0000256" key="1">
    <source>
        <dbReference type="PROSITE-ProRule" id="PRU00206"/>
    </source>
</evidence>
<dbReference type="InterPro" id="IPR053075">
    <property type="entry name" value="TNFRSF11A"/>
</dbReference>
<evidence type="ECO:0000259" key="5">
    <source>
        <dbReference type="PROSITE" id="PS50050"/>
    </source>
</evidence>
<dbReference type="PANTHER" id="PTHR47134">
    <property type="entry name" value="TUMOR NECROSIS FACTOR RECEPTOR SUPERFAMILY MEMBER 11A"/>
    <property type="match status" value="1"/>
</dbReference>
<evidence type="ECO:0000313" key="6">
    <source>
        <dbReference type="Ensembl" id="ENSACIP00000001682.1"/>
    </source>
</evidence>
<accession>A0A3Q0QTQ1</accession>
<keyword evidence="7" id="KW-1185">Reference proteome</keyword>
<dbReference type="Ensembl" id="ENSACIT00000001751.1">
    <property type="protein sequence ID" value="ENSACIP00000001682.1"/>
    <property type="gene ID" value="ENSACIG00000001379.1"/>
</dbReference>
<name>A0A3Q0QTQ1_AMPCI</name>
<dbReference type="SUPFAM" id="SSF57586">
    <property type="entry name" value="TNF receptor-like"/>
    <property type="match status" value="1"/>
</dbReference>
<dbReference type="Proteomes" id="UP000261340">
    <property type="component" value="Unplaced"/>
</dbReference>
<feature type="disulfide bond" evidence="1">
    <location>
        <begin position="47"/>
        <end position="65"/>
    </location>
</feature>
<keyword evidence="3" id="KW-1133">Transmembrane helix</keyword>
<reference evidence="6" key="1">
    <citation type="submission" date="2025-08" db="UniProtKB">
        <authorList>
            <consortium name="Ensembl"/>
        </authorList>
    </citation>
    <scope>IDENTIFICATION</scope>
</reference>
<keyword evidence="3" id="KW-0472">Membrane</keyword>
<dbReference type="GO" id="GO:0072674">
    <property type="term" value="P:multinuclear osteoclast differentiation"/>
    <property type="evidence" value="ECO:0007669"/>
    <property type="project" value="TreeGrafter"/>
</dbReference>
<feature type="signal peptide" evidence="4">
    <location>
        <begin position="1"/>
        <end position="25"/>
    </location>
</feature>
<dbReference type="GO" id="GO:0009897">
    <property type="term" value="C:external side of plasma membrane"/>
    <property type="evidence" value="ECO:0007669"/>
    <property type="project" value="TreeGrafter"/>
</dbReference>
<feature type="region of interest" description="Disordered" evidence="2">
    <location>
        <begin position="265"/>
        <end position="293"/>
    </location>
</feature>
<proteinExistence type="predicted"/>
<dbReference type="GO" id="GO:0005031">
    <property type="term" value="F:tumor necrosis factor receptor activity"/>
    <property type="evidence" value="ECO:0007669"/>
    <property type="project" value="TreeGrafter"/>
</dbReference>
<reference evidence="6" key="2">
    <citation type="submission" date="2025-09" db="UniProtKB">
        <authorList>
            <consortium name="Ensembl"/>
        </authorList>
    </citation>
    <scope>IDENTIFICATION</scope>
</reference>
<dbReference type="STRING" id="61819.ENSACIP00000001682"/>